<evidence type="ECO:0000313" key="2">
    <source>
        <dbReference type="Proteomes" id="UP000735302"/>
    </source>
</evidence>
<organism evidence="1 2">
    <name type="scientific">Plakobranchus ocellatus</name>
    <dbReference type="NCBI Taxonomy" id="259542"/>
    <lineage>
        <taxon>Eukaryota</taxon>
        <taxon>Metazoa</taxon>
        <taxon>Spiralia</taxon>
        <taxon>Lophotrochozoa</taxon>
        <taxon>Mollusca</taxon>
        <taxon>Gastropoda</taxon>
        <taxon>Heterobranchia</taxon>
        <taxon>Euthyneura</taxon>
        <taxon>Panpulmonata</taxon>
        <taxon>Sacoglossa</taxon>
        <taxon>Placobranchoidea</taxon>
        <taxon>Plakobranchidae</taxon>
        <taxon>Plakobranchus</taxon>
    </lineage>
</organism>
<dbReference type="EMBL" id="BLXT01007928">
    <property type="protein sequence ID" value="GFO43840.1"/>
    <property type="molecule type" value="Genomic_DNA"/>
</dbReference>
<comment type="caution">
    <text evidence="1">The sequence shown here is derived from an EMBL/GenBank/DDBJ whole genome shotgun (WGS) entry which is preliminary data.</text>
</comment>
<gene>
    <name evidence="1" type="ORF">PoB_007034500</name>
</gene>
<name>A0AAV4DI77_9GAST</name>
<dbReference type="AlphaFoldDB" id="A0AAV4DI77"/>
<sequence length="117" mass="13424">MNAQDALVYTEENKFTKFRPRDPRWSHILDLYQYLNLPAGFAANELFSCNGPRFVEITGLFSSRVRCQLVMWHDAGECSLAYSDSGDAWSLRTLQLMAGEDELGFSVFSLSRLWSMK</sequence>
<protein>
    <submittedName>
        <fullName evidence="1">Uncharacterized protein</fullName>
    </submittedName>
</protein>
<evidence type="ECO:0000313" key="1">
    <source>
        <dbReference type="EMBL" id="GFO43840.1"/>
    </source>
</evidence>
<keyword evidence="2" id="KW-1185">Reference proteome</keyword>
<reference evidence="1 2" key="1">
    <citation type="journal article" date="2021" name="Elife">
        <title>Chloroplast acquisition without the gene transfer in kleptoplastic sea slugs, Plakobranchus ocellatus.</title>
        <authorList>
            <person name="Maeda T."/>
            <person name="Takahashi S."/>
            <person name="Yoshida T."/>
            <person name="Shimamura S."/>
            <person name="Takaki Y."/>
            <person name="Nagai Y."/>
            <person name="Toyoda A."/>
            <person name="Suzuki Y."/>
            <person name="Arimoto A."/>
            <person name="Ishii H."/>
            <person name="Satoh N."/>
            <person name="Nishiyama T."/>
            <person name="Hasebe M."/>
            <person name="Maruyama T."/>
            <person name="Minagawa J."/>
            <person name="Obokata J."/>
            <person name="Shigenobu S."/>
        </authorList>
    </citation>
    <scope>NUCLEOTIDE SEQUENCE [LARGE SCALE GENOMIC DNA]</scope>
</reference>
<dbReference type="Proteomes" id="UP000735302">
    <property type="component" value="Unassembled WGS sequence"/>
</dbReference>
<accession>A0AAV4DI77</accession>
<proteinExistence type="predicted"/>